<name>A0A8B6E6G8_MYTGA</name>
<sequence>MDTWPVILNQSLQGSGWDKVLRQHRMKIRGSNSTIENSVIFPKSGVAFLVIPLSSCTIGQFDIKQEVLQLTEKFTQLHAKGYALMLASLHSEREMRICSVIHTKFLETKLQMIAIHNVDEGVQAMINIAKVLCKPTSDVMFRRLDELAHHFSIDDTTKFALEQLGLSEHHILL</sequence>
<dbReference type="Pfam" id="PF15162">
    <property type="entry name" value="SCRE"/>
    <property type="match status" value="1"/>
</dbReference>
<evidence type="ECO:0000313" key="1">
    <source>
        <dbReference type="EMBL" id="VDI29313.1"/>
    </source>
</evidence>
<dbReference type="PANTHER" id="PTHR31408">
    <property type="entry name" value="HYPOTHETICAL PROTEIN LOC689986"/>
    <property type="match status" value="1"/>
</dbReference>
<protein>
    <submittedName>
        <fullName evidence="1">Uncharacterized protein</fullName>
    </submittedName>
</protein>
<dbReference type="OrthoDB" id="6149480at2759"/>
<gene>
    <name evidence="1" type="ORF">MGAL_10B061388</name>
</gene>
<dbReference type="GO" id="GO:0007130">
    <property type="term" value="P:synaptonemal complex assembly"/>
    <property type="evidence" value="ECO:0007669"/>
    <property type="project" value="InterPro"/>
</dbReference>
<organism evidence="1 2">
    <name type="scientific">Mytilus galloprovincialis</name>
    <name type="common">Mediterranean mussel</name>
    <dbReference type="NCBI Taxonomy" id="29158"/>
    <lineage>
        <taxon>Eukaryota</taxon>
        <taxon>Metazoa</taxon>
        <taxon>Spiralia</taxon>
        <taxon>Lophotrochozoa</taxon>
        <taxon>Mollusca</taxon>
        <taxon>Bivalvia</taxon>
        <taxon>Autobranchia</taxon>
        <taxon>Pteriomorphia</taxon>
        <taxon>Mytilida</taxon>
        <taxon>Mytiloidea</taxon>
        <taxon>Mytilidae</taxon>
        <taxon>Mytilinae</taxon>
        <taxon>Mytilus</taxon>
    </lineage>
</organism>
<dbReference type="InterPro" id="IPR027857">
    <property type="entry name" value="SCRE"/>
</dbReference>
<reference evidence="1" key="1">
    <citation type="submission" date="2018-11" db="EMBL/GenBank/DDBJ databases">
        <authorList>
            <person name="Alioto T."/>
            <person name="Alioto T."/>
        </authorList>
    </citation>
    <scope>NUCLEOTIDE SEQUENCE</scope>
</reference>
<dbReference type="GO" id="GO:0005694">
    <property type="term" value="C:chromosome"/>
    <property type="evidence" value="ECO:0007669"/>
    <property type="project" value="TreeGrafter"/>
</dbReference>
<keyword evidence="2" id="KW-1185">Reference proteome</keyword>
<evidence type="ECO:0000313" key="2">
    <source>
        <dbReference type="Proteomes" id="UP000596742"/>
    </source>
</evidence>
<dbReference type="EMBL" id="UYJE01004590">
    <property type="protein sequence ID" value="VDI29313.1"/>
    <property type="molecule type" value="Genomic_DNA"/>
</dbReference>
<dbReference type="Proteomes" id="UP000596742">
    <property type="component" value="Unassembled WGS sequence"/>
</dbReference>
<comment type="caution">
    <text evidence="1">The sequence shown here is derived from an EMBL/GenBank/DDBJ whole genome shotgun (WGS) entry which is preliminary data.</text>
</comment>
<dbReference type="PANTHER" id="PTHR31408:SF2">
    <property type="entry name" value="PROTEIN SPO16 HOMOLOG"/>
    <property type="match status" value="1"/>
</dbReference>
<proteinExistence type="predicted"/>
<dbReference type="GO" id="GO:0007131">
    <property type="term" value="P:reciprocal meiotic recombination"/>
    <property type="evidence" value="ECO:0007669"/>
    <property type="project" value="TreeGrafter"/>
</dbReference>
<dbReference type="AlphaFoldDB" id="A0A8B6E6G8"/>
<accession>A0A8B6E6G8</accession>